<keyword evidence="4" id="KW-0808">Transferase</keyword>
<dbReference type="EMBL" id="CBTN010000031">
    <property type="protein sequence ID" value="CDH55679.1"/>
    <property type="molecule type" value="Genomic_DNA"/>
</dbReference>
<dbReference type="InterPro" id="IPR036322">
    <property type="entry name" value="WD40_repeat_dom_sf"/>
</dbReference>
<name>A0A068S093_9FUNG</name>
<dbReference type="Gene3D" id="2.130.10.10">
    <property type="entry name" value="YVTN repeat-like/Quinoprotein amine dehydrogenase"/>
    <property type="match status" value="2"/>
</dbReference>
<evidence type="ECO:0000256" key="8">
    <source>
        <dbReference type="PROSITE-ProRule" id="PRU00221"/>
    </source>
</evidence>
<dbReference type="Pfam" id="PF25174">
    <property type="entry name" value="Beta-prop_THOC3"/>
    <property type="match status" value="1"/>
</dbReference>
<comment type="catalytic activity">
    <reaction evidence="1">
        <text>S-ubiquitinyl-[E2 ubiquitin-conjugating enzyme]-L-cysteine + [acceptor protein]-L-lysine = [E2 ubiquitin-conjugating enzyme]-L-cysteine + N(6)-ubiquitinyl-[acceptor protein]-L-lysine.</text>
        <dbReference type="EC" id="2.3.2.26"/>
    </reaction>
</comment>
<dbReference type="Gene3D" id="3.30.2410.10">
    <property type="entry name" value="Hect, E3 ligase catalytic domain"/>
    <property type="match status" value="1"/>
</dbReference>
<dbReference type="AlphaFoldDB" id="A0A068S093"/>
<dbReference type="Gene3D" id="3.90.1750.10">
    <property type="entry name" value="Hect, E3 ligase catalytic domains"/>
    <property type="match status" value="1"/>
</dbReference>
<dbReference type="CDD" id="cd00078">
    <property type="entry name" value="HECTc"/>
    <property type="match status" value="1"/>
</dbReference>
<feature type="repeat" description="WD" evidence="8">
    <location>
        <begin position="850"/>
        <end position="891"/>
    </location>
</feature>
<dbReference type="VEuPathDB" id="FungiDB:LCOR_06795.1"/>
<dbReference type="GO" id="GO:0000209">
    <property type="term" value="P:protein polyubiquitination"/>
    <property type="evidence" value="ECO:0007669"/>
    <property type="project" value="InterPro"/>
</dbReference>
<dbReference type="PANTHER" id="PTHR45700">
    <property type="entry name" value="UBIQUITIN-PROTEIN LIGASE E3C"/>
    <property type="match status" value="1"/>
</dbReference>
<evidence type="ECO:0000259" key="9">
    <source>
        <dbReference type="PROSITE" id="PS50237"/>
    </source>
</evidence>
<evidence type="ECO:0000256" key="5">
    <source>
        <dbReference type="ARBA" id="ARBA00022737"/>
    </source>
</evidence>
<evidence type="ECO:0000256" key="7">
    <source>
        <dbReference type="PROSITE-ProRule" id="PRU00104"/>
    </source>
</evidence>
<evidence type="ECO:0000256" key="4">
    <source>
        <dbReference type="ARBA" id="ARBA00022679"/>
    </source>
</evidence>
<dbReference type="SMART" id="SM00320">
    <property type="entry name" value="WD40"/>
    <property type="match status" value="7"/>
</dbReference>
<dbReference type="SMART" id="SM00119">
    <property type="entry name" value="HECTc"/>
    <property type="match status" value="1"/>
</dbReference>
<dbReference type="InterPro" id="IPR035983">
    <property type="entry name" value="Hect_E3_ubiquitin_ligase"/>
</dbReference>
<evidence type="ECO:0000256" key="6">
    <source>
        <dbReference type="ARBA" id="ARBA00022786"/>
    </source>
</evidence>
<dbReference type="GO" id="GO:0061630">
    <property type="term" value="F:ubiquitin protein ligase activity"/>
    <property type="evidence" value="ECO:0007669"/>
    <property type="project" value="UniProtKB-EC"/>
</dbReference>
<evidence type="ECO:0000313" key="10">
    <source>
        <dbReference type="EMBL" id="CDH55679.1"/>
    </source>
</evidence>
<dbReference type="Proteomes" id="UP000027586">
    <property type="component" value="Unassembled WGS sequence"/>
</dbReference>
<dbReference type="CDD" id="cd00200">
    <property type="entry name" value="WD40"/>
    <property type="match status" value="1"/>
</dbReference>
<evidence type="ECO:0000256" key="1">
    <source>
        <dbReference type="ARBA" id="ARBA00000885"/>
    </source>
</evidence>
<dbReference type="PROSITE" id="PS50082">
    <property type="entry name" value="WD_REPEATS_2"/>
    <property type="match status" value="3"/>
</dbReference>
<dbReference type="PROSITE" id="PS00678">
    <property type="entry name" value="WD_REPEATS_1"/>
    <property type="match status" value="1"/>
</dbReference>
<dbReference type="SUPFAM" id="SSF56204">
    <property type="entry name" value="Hect, E3 ligase catalytic domain"/>
    <property type="match status" value="1"/>
</dbReference>
<keyword evidence="10" id="KW-0436">Ligase</keyword>
<dbReference type="PROSITE" id="PS50294">
    <property type="entry name" value="WD_REPEATS_REGION"/>
    <property type="match status" value="3"/>
</dbReference>
<accession>A0A068S093</accession>
<dbReference type="SUPFAM" id="SSF50978">
    <property type="entry name" value="WD40 repeat-like"/>
    <property type="match status" value="1"/>
</dbReference>
<evidence type="ECO:0000256" key="3">
    <source>
        <dbReference type="ARBA" id="ARBA00022574"/>
    </source>
</evidence>
<dbReference type="InterPro" id="IPR015943">
    <property type="entry name" value="WD40/YVTN_repeat-like_dom_sf"/>
</dbReference>
<feature type="domain" description="HECT" evidence="9">
    <location>
        <begin position="438"/>
        <end position="764"/>
    </location>
</feature>
<organism evidence="10 11">
    <name type="scientific">Lichtheimia corymbifera JMRC:FSU:9682</name>
    <dbReference type="NCBI Taxonomy" id="1263082"/>
    <lineage>
        <taxon>Eukaryota</taxon>
        <taxon>Fungi</taxon>
        <taxon>Fungi incertae sedis</taxon>
        <taxon>Mucoromycota</taxon>
        <taxon>Mucoromycotina</taxon>
        <taxon>Mucoromycetes</taxon>
        <taxon>Mucorales</taxon>
        <taxon>Lichtheimiaceae</taxon>
        <taxon>Lichtheimia</taxon>
    </lineage>
</organism>
<keyword evidence="5" id="KW-0677">Repeat</keyword>
<dbReference type="Gene3D" id="3.30.2160.10">
    <property type="entry name" value="Hect, E3 ligase catalytic domain"/>
    <property type="match status" value="1"/>
</dbReference>
<dbReference type="PROSITE" id="PS50237">
    <property type="entry name" value="HECT"/>
    <property type="match status" value="1"/>
</dbReference>
<dbReference type="EC" id="2.3.2.26" evidence="2"/>
<gene>
    <name evidence="10" type="ORF">LCOR_06795.1</name>
</gene>
<evidence type="ECO:0000256" key="2">
    <source>
        <dbReference type="ARBA" id="ARBA00012485"/>
    </source>
</evidence>
<dbReference type="InterPro" id="IPR020472">
    <property type="entry name" value="WD40_PAC1"/>
</dbReference>
<dbReference type="PRINTS" id="PR00320">
    <property type="entry name" value="GPROTEINBRPT"/>
</dbReference>
<dbReference type="FunFam" id="3.30.2410.10:FF:000003">
    <property type="entry name" value="probable E3 ubiquitin-protein ligase HERC4 isoform X1"/>
    <property type="match status" value="1"/>
</dbReference>
<protein>
    <recommendedName>
        <fullName evidence="2">HECT-type E3 ubiquitin transferase</fullName>
        <ecNumber evidence="2">2.3.2.26</ecNumber>
    </recommendedName>
</protein>
<proteinExistence type="predicted"/>
<keyword evidence="6 7" id="KW-0833">Ubl conjugation pathway</keyword>
<dbReference type="Pfam" id="PF00632">
    <property type="entry name" value="HECT"/>
    <property type="match status" value="1"/>
</dbReference>
<dbReference type="OrthoDB" id="8068875at2759"/>
<reference evidence="10" key="1">
    <citation type="submission" date="2013-08" db="EMBL/GenBank/DDBJ databases">
        <title>Gene expansion shapes genome architecture in the human pathogen Lichtheimia corymbifera: an evolutionary genomics analysis in the ancient terrestrial Mucorales (Mucoromycotina).</title>
        <authorList>
            <person name="Schwartze V.U."/>
            <person name="Winter S."/>
            <person name="Shelest E."/>
            <person name="Marcet-Houben M."/>
            <person name="Horn F."/>
            <person name="Wehner S."/>
            <person name="Hoffmann K."/>
            <person name="Riege K."/>
            <person name="Sammeth M."/>
            <person name="Nowrousian M."/>
            <person name="Valiante V."/>
            <person name="Linde J."/>
            <person name="Jacobsen I.D."/>
            <person name="Marz M."/>
            <person name="Brakhage A.A."/>
            <person name="Gabaldon T."/>
            <person name="Bocker S."/>
            <person name="Voigt K."/>
        </authorList>
    </citation>
    <scope>NUCLEOTIDE SEQUENCE [LARGE SCALE GENOMIC DNA]</scope>
    <source>
        <strain evidence="10">FSU 9682</strain>
    </source>
</reference>
<dbReference type="InterPro" id="IPR019775">
    <property type="entry name" value="WD40_repeat_CS"/>
</dbReference>
<keyword evidence="11" id="KW-1185">Reference proteome</keyword>
<dbReference type="InterPro" id="IPR044611">
    <property type="entry name" value="E3A/B/C-like"/>
</dbReference>
<keyword evidence="3 8" id="KW-0853">WD repeat</keyword>
<dbReference type="InterPro" id="IPR000569">
    <property type="entry name" value="HECT_dom"/>
</dbReference>
<dbReference type="STRING" id="1263082.A0A068S093"/>
<feature type="active site" description="Glycyl thioester intermediate" evidence="7">
    <location>
        <position position="732"/>
    </location>
</feature>
<feature type="repeat" description="WD" evidence="8">
    <location>
        <begin position="1020"/>
        <end position="1061"/>
    </location>
</feature>
<dbReference type="PANTHER" id="PTHR45700:SF8">
    <property type="entry name" value="HECT-TYPE E3 UBIQUITIN TRANSFERASE"/>
    <property type="match status" value="1"/>
</dbReference>
<comment type="caution">
    <text evidence="10">The sequence shown here is derived from an EMBL/GenBank/DDBJ whole genome shotgun (WGS) entry which is preliminary data.</text>
</comment>
<dbReference type="InterPro" id="IPR001680">
    <property type="entry name" value="WD40_rpt"/>
</dbReference>
<dbReference type="FunFam" id="2.130.10.10:FF:000390">
    <property type="entry name" value="THO complex subunit 3"/>
    <property type="match status" value="1"/>
</dbReference>
<evidence type="ECO:0000313" key="11">
    <source>
        <dbReference type="Proteomes" id="UP000027586"/>
    </source>
</evidence>
<feature type="repeat" description="WD" evidence="8">
    <location>
        <begin position="895"/>
        <end position="937"/>
    </location>
</feature>
<sequence>MAQSSAYNFEPWGQALHTIKDTAASPSDRNMHVSIGNGNVVKQHSIPEPMLASTDQEAPDMTAYGKCMCCTSELRYPESVSRFRCPVCDTVNDLKPHIRQQLSNEPLTLKRLKRSVSKCSSKERAIRKERMAAGEPAETAISQKELEKFYEPVEELAQTVFGSWVCLNHSFLNGEETSLDNSGLNLGEIADAYRILLSLPVNVVRAMMAATDRLLKRPAVPLRRMSDIRFLLIILENPLLAQHNFHAETKYHHNLLKRVFGMLSCLNNECHQGLVNWFSKYTTEGLRNKVHLVHAFITYRITRAQRSKLGLPAAYESEWRIRSGARTMAILFAANCTSRKLPISDFYNAMVDYINLMGDFESWQSGSGKFAFCQYPFLISMGAKMQILESDAKRQMETKWREAFFNMLFHQKASMPYLVLRVRRENLIEDSLLQLAQNELDLKKSLRIEFVGEDGVDAGGLRKEWFLLLVRSLFDPQYGMFTYDEDSNLCWFNPVSFENEDQYFLVGVVLGLAIYNSTILDIHLPTACYKKLLGHPVDLSDLGSFRPGLARGFEQLLNFEGDVEDVFCRAFVAEIDTFGQRKLIPLIPDGANRMVTNENRQEFIDRYVDFVLNASVERQFGAFRRGFYHVCGGNALSLFRPQEIELLVRGSEEPLEIDDLRGQTEYQGFDQDEDTIKHFWEIMKNMEPSMQRKLLMFVTGSDRIPATGATQLDLKIACGGEDCNRLPSAHTCFNQLVLYRYESREKLEQMLHTAIMESQGFYVNLLLLLYIHHTPPPFLSATSSLQSPLLLTHTRTHPMVDLEENISDTGQILYDWNPPTGVLQNYYYNGSRITSSEMRTMFSKHRLREYKGHKEKVHTVAWNSDGRKLASGSVDKTARVWTPHRGTDIRYSVELKGHTDSVDQLDWDPTHPDRLATASCDKTARIWDQRSGKCTSVIQTGGENINICWSPDGNNIAVGDKNDTISFIDTRTCTIIMTQKHTVEVNEIAWNNANDMFFVTTGQGTIRAYEYPSLQLVHSLRGHTANCYCVEADPTSRYLAAGSADALVSLWDMKTFNCVRSFSELSWPVRTLSFSYDGQFIASASEDSFIDISHVDSGESVHHVECTAAMNTVAWHPRDYYLAFAGDEMSSDGKYAGNLRIFSVKDPREYS</sequence>
<dbReference type="GO" id="GO:0016874">
    <property type="term" value="F:ligase activity"/>
    <property type="evidence" value="ECO:0007669"/>
    <property type="project" value="UniProtKB-KW"/>
</dbReference>